<proteinExistence type="predicted"/>
<evidence type="ECO:0000313" key="1">
    <source>
        <dbReference type="EMBL" id="SNB84121.1"/>
    </source>
</evidence>
<sequence length="83" mass="9579">MRSKADSPDFWKAVEAGRKGGIDLSHLTPDEMVKHLTEGKFRPTLDYNREVADQIDEIFKSARHVNITDMTYEEFLAHLKKTT</sequence>
<name>A0A212SEN6_RHOAC</name>
<evidence type="ECO:0000313" key="2">
    <source>
        <dbReference type="Proteomes" id="UP000198418"/>
    </source>
</evidence>
<reference evidence="2" key="1">
    <citation type="submission" date="2017-06" db="EMBL/GenBank/DDBJ databases">
        <authorList>
            <person name="Varghese N."/>
            <person name="Submissions S."/>
        </authorList>
    </citation>
    <scope>NUCLEOTIDE SEQUENCE [LARGE SCALE GENOMIC DNA]</scope>
    <source>
        <strain evidence="2">DSM 137</strain>
    </source>
</reference>
<protein>
    <submittedName>
        <fullName evidence="1">Uncharacterized protein</fullName>
    </submittedName>
</protein>
<keyword evidence="2" id="KW-1185">Reference proteome</keyword>
<dbReference type="Proteomes" id="UP000198418">
    <property type="component" value="Unassembled WGS sequence"/>
</dbReference>
<dbReference type="EMBL" id="FYDG01000033">
    <property type="protein sequence ID" value="SNB84121.1"/>
    <property type="molecule type" value="Genomic_DNA"/>
</dbReference>
<organism evidence="1 2">
    <name type="scientific">Rhodoblastus acidophilus</name>
    <name type="common">Rhodopseudomonas acidophila</name>
    <dbReference type="NCBI Taxonomy" id="1074"/>
    <lineage>
        <taxon>Bacteria</taxon>
        <taxon>Pseudomonadati</taxon>
        <taxon>Pseudomonadota</taxon>
        <taxon>Alphaproteobacteria</taxon>
        <taxon>Hyphomicrobiales</taxon>
        <taxon>Rhodoblastaceae</taxon>
        <taxon>Rhodoblastus</taxon>
    </lineage>
</organism>
<dbReference type="RefSeq" id="WP_141098553.1">
    <property type="nucleotide sequence ID" value="NZ_FYDG01000033.1"/>
</dbReference>
<accession>A0A212SEN6</accession>
<dbReference type="AlphaFoldDB" id="A0A212SEN6"/>
<gene>
    <name evidence="1" type="ORF">SAMN06265338_1335</name>
</gene>